<dbReference type="InterPro" id="IPR000719">
    <property type="entry name" value="Prot_kinase_dom"/>
</dbReference>
<dbReference type="SUPFAM" id="SSF56112">
    <property type="entry name" value="Protein kinase-like (PK-like)"/>
    <property type="match status" value="1"/>
</dbReference>
<dbReference type="PROSITE" id="PS50011">
    <property type="entry name" value="PROTEIN_KINASE_DOM"/>
    <property type="match status" value="1"/>
</dbReference>
<dbReference type="Pfam" id="PF00069">
    <property type="entry name" value="Pkinase"/>
    <property type="match status" value="1"/>
</dbReference>
<dbReference type="CDD" id="cd14014">
    <property type="entry name" value="STKc_PknB_like"/>
    <property type="match status" value="1"/>
</dbReference>
<dbReference type="Proteomes" id="UP001370348">
    <property type="component" value="Chromosome"/>
</dbReference>
<keyword evidence="2 5" id="KW-0547">Nucleotide-binding</keyword>
<dbReference type="Gene3D" id="3.30.200.20">
    <property type="entry name" value="Phosphorylase Kinase, domain 1"/>
    <property type="match status" value="1"/>
</dbReference>
<dbReference type="InterPro" id="IPR008271">
    <property type="entry name" value="Ser/Thr_kinase_AS"/>
</dbReference>
<evidence type="ECO:0000256" key="4">
    <source>
        <dbReference type="ARBA" id="ARBA00022840"/>
    </source>
</evidence>
<keyword evidence="9" id="KW-0723">Serine/threonine-protein kinase</keyword>
<evidence type="ECO:0000256" key="6">
    <source>
        <dbReference type="SAM" id="MobiDB-lite"/>
    </source>
</evidence>
<dbReference type="InterPro" id="IPR017441">
    <property type="entry name" value="Protein_kinase_ATP_BS"/>
</dbReference>
<dbReference type="PANTHER" id="PTHR43289:SF6">
    <property type="entry name" value="SERINE_THREONINE-PROTEIN KINASE NEKL-3"/>
    <property type="match status" value="1"/>
</dbReference>
<keyword evidence="10" id="KW-1185">Reference proteome</keyword>
<keyword evidence="4 5" id="KW-0067">ATP-binding</keyword>
<feature type="compositionally biased region" description="Low complexity" evidence="6">
    <location>
        <begin position="321"/>
        <end position="349"/>
    </location>
</feature>
<dbReference type="InterPro" id="IPR011009">
    <property type="entry name" value="Kinase-like_dom_sf"/>
</dbReference>
<accession>A0ABZ2LUF3</accession>
<dbReference type="PROSITE" id="PS00107">
    <property type="entry name" value="PROTEIN_KINASE_ATP"/>
    <property type="match status" value="1"/>
</dbReference>
<keyword evidence="7" id="KW-0812">Transmembrane</keyword>
<evidence type="ECO:0000256" key="2">
    <source>
        <dbReference type="ARBA" id="ARBA00022741"/>
    </source>
</evidence>
<keyword evidence="7" id="KW-0472">Membrane</keyword>
<gene>
    <name evidence="9" type="ORF">LZC94_41860</name>
</gene>
<evidence type="ECO:0000313" key="10">
    <source>
        <dbReference type="Proteomes" id="UP001370348"/>
    </source>
</evidence>
<keyword evidence="3 9" id="KW-0418">Kinase</keyword>
<organism evidence="9 10">
    <name type="scientific">Pendulispora albinea</name>
    <dbReference type="NCBI Taxonomy" id="2741071"/>
    <lineage>
        <taxon>Bacteria</taxon>
        <taxon>Pseudomonadati</taxon>
        <taxon>Myxococcota</taxon>
        <taxon>Myxococcia</taxon>
        <taxon>Myxococcales</taxon>
        <taxon>Sorangiineae</taxon>
        <taxon>Pendulisporaceae</taxon>
        <taxon>Pendulispora</taxon>
    </lineage>
</organism>
<feature type="region of interest" description="Disordered" evidence="6">
    <location>
        <begin position="297"/>
        <end position="363"/>
    </location>
</feature>
<keyword evidence="1" id="KW-0808">Transferase</keyword>
<proteinExistence type="predicted"/>
<dbReference type="Gene3D" id="1.10.510.10">
    <property type="entry name" value="Transferase(Phosphotransferase) domain 1"/>
    <property type="match status" value="1"/>
</dbReference>
<name>A0ABZ2LUF3_9BACT</name>
<dbReference type="EMBL" id="CP089984">
    <property type="protein sequence ID" value="WXB14360.1"/>
    <property type="molecule type" value="Genomic_DNA"/>
</dbReference>
<keyword evidence="7" id="KW-1133">Transmembrane helix</keyword>
<evidence type="ECO:0000256" key="7">
    <source>
        <dbReference type="SAM" id="Phobius"/>
    </source>
</evidence>
<evidence type="ECO:0000256" key="3">
    <source>
        <dbReference type="ARBA" id="ARBA00022777"/>
    </source>
</evidence>
<dbReference type="GO" id="GO:0004674">
    <property type="term" value="F:protein serine/threonine kinase activity"/>
    <property type="evidence" value="ECO:0007669"/>
    <property type="project" value="UniProtKB-KW"/>
</dbReference>
<reference evidence="9 10" key="1">
    <citation type="submission" date="2021-12" db="EMBL/GenBank/DDBJ databases">
        <title>Discovery of the Pendulisporaceae a myxobacterial family with distinct sporulation behavior and unique specialized metabolism.</title>
        <authorList>
            <person name="Garcia R."/>
            <person name="Popoff A."/>
            <person name="Bader C.D."/>
            <person name="Loehr J."/>
            <person name="Walesch S."/>
            <person name="Walt C."/>
            <person name="Boldt J."/>
            <person name="Bunk B."/>
            <person name="Haeckl F.J.F.P.J."/>
            <person name="Gunesch A.P."/>
            <person name="Birkelbach J."/>
            <person name="Nuebel U."/>
            <person name="Pietschmann T."/>
            <person name="Bach T."/>
            <person name="Mueller R."/>
        </authorList>
    </citation>
    <scope>NUCLEOTIDE SEQUENCE [LARGE SCALE GENOMIC DNA]</scope>
    <source>
        <strain evidence="9 10">MSr11954</strain>
    </source>
</reference>
<feature type="binding site" evidence="5">
    <location>
        <position position="53"/>
    </location>
    <ligand>
        <name>ATP</name>
        <dbReference type="ChEBI" id="CHEBI:30616"/>
    </ligand>
</feature>
<dbReference type="RefSeq" id="WP_394823980.1">
    <property type="nucleotide sequence ID" value="NZ_CP089984.1"/>
</dbReference>
<feature type="domain" description="Protein kinase" evidence="8">
    <location>
        <begin position="22"/>
        <end position="297"/>
    </location>
</feature>
<feature type="transmembrane region" description="Helical" evidence="7">
    <location>
        <begin position="368"/>
        <end position="386"/>
    </location>
</feature>
<evidence type="ECO:0000256" key="1">
    <source>
        <dbReference type="ARBA" id="ARBA00022679"/>
    </source>
</evidence>
<dbReference type="PROSITE" id="PS00108">
    <property type="entry name" value="PROTEIN_KINASE_ST"/>
    <property type="match status" value="1"/>
</dbReference>
<evidence type="ECO:0000259" key="8">
    <source>
        <dbReference type="PROSITE" id="PS50011"/>
    </source>
</evidence>
<evidence type="ECO:0000256" key="5">
    <source>
        <dbReference type="PROSITE-ProRule" id="PRU10141"/>
    </source>
</evidence>
<evidence type="ECO:0000313" key="9">
    <source>
        <dbReference type="EMBL" id="WXB14360.1"/>
    </source>
</evidence>
<protein>
    <submittedName>
        <fullName evidence="9">Serine/threonine protein kinase</fullName>
    </submittedName>
</protein>
<sequence length="391" mass="41668">MDASTSRTRRPLEAGHVLGERFVICGVLGEGATGIVYDARPEAEPAGERIALKVIHPHLLGDKQIRGRFTREAAILRRLRGEHLCPILDFGEIADPVTSASLLYMAIPKVQGPSLEQWMATEGPASGARVIDIALQICSALSDAHRQGVIHRDLKPANVLLRDGEHAFVVDFGMAKIITGPGGTGTTALTSHNMVFGTPEYMAPEQARGDELDERCDIYALGVILYELLTGKVPFRGSSPLNVLTAHMTMDPPPLDREASGIPPALASIVYSALAKSADERYASASDLARALEHARHAPSDVDGVAPGLPREATVPLPHVRSTPSSPSAPPSRSASSSTGASPSPRTSSVPSAPRTEPPSPRVERTRWALVWALAIVLSIAFGVWLSQRTP</sequence>
<dbReference type="SMART" id="SM00220">
    <property type="entry name" value="S_TKc"/>
    <property type="match status" value="1"/>
</dbReference>
<dbReference type="PANTHER" id="PTHR43289">
    <property type="entry name" value="MITOGEN-ACTIVATED PROTEIN KINASE KINASE KINASE 20-RELATED"/>
    <property type="match status" value="1"/>
</dbReference>